<dbReference type="GeneID" id="93547136"/>
<dbReference type="KEGG" id="vsa:VSAL_I0065"/>
<accession>B6EP13</accession>
<dbReference type="eggNOG" id="COG3436">
    <property type="taxonomic scope" value="Bacteria"/>
</dbReference>
<dbReference type="PANTHER" id="PTHR36455">
    <property type="match status" value="1"/>
</dbReference>
<protein>
    <submittedName>
        <fullName evidence="1">Transposase</fullName>
    </submittedName>
</protein>
<proteinExistence type="predicted"/>
<evidence type="ECO:0000313" key="2">
    <source>
        <dbReference type="Proteomes" id="UP000001730"/>
    </source>
</evidence>
<dbReference type="AlphaFoldDB" id="B6EP13"/>
<evidence type="ECO:0000313" key="1">
    <source>
        <dbReference type="EMBL" id="CAQ77750.1"/>
    </source>
</evidence>
<dbReference type="PANTHER" id="PTHR36455:SF1">
    <property type="entry name" value="BLR8292 PROTEIN"/>
    <property type="match status" value="1"/>
</dbReference>
<keyword evidence="2" id="KW-1185">Reference proteome</keyword>
<dbReference type="EMBL" id="FM178379">
    <property type="protein sequence ID" value="CAQ77750.1"/>
    <property type="molecule type" value="Genomic_DNA"/>
</dbReference>
<organism evidence="1 2">
    <name type="scientific">Aliivibrio salmonicida (strain LFI1238)</name>
    <name type="common">Vibrio salmonicida (strain LFI1238)</name>
    <dbReference type="NCBI Taxonomy" id="316275"/>
    <lineage>
        <taxon>Bacteria</taxon>
        <taxon>Pseudomonadati</taxon>
        <taxon>Pseudomonadota</taxon>
        <taxon>Gammaproteobacteria</taxon>
        <taxon>Vibrionales</taxon>
        <taxon>Vibrionaceae</taxon>
        <taxon>Aliivibrio</taxon>
    </lineage>
</organism>
<gene>
    <name evidence="1" type="ordered locus">VSAL_I0065</name>
</gene>
<dbReference type="HOGENOM" id="CLU_128110_0_1_6"/>
<dbReference type="Pfam" id="PF05717">
    <property type="entry name" value="TnpB_IS66"/>
    <property type="match status" value="1"/>
</dbReference>
<dbReference type="RefSeq" id="WP_012548966.1">
    <property type="nucleotide sequence ID" value="NC_011312.1"/>
</dbReference>
<dbReference type="NCBIfam" id="NF033819">
    <property type="entry name" value="IS66_TnpB"/>
    <property type="match status" value="1"/>
</dbReference>
<dbReference type="InterPro" id="IPR008878">
    <property type="entry name" value="Transposase_IS66_Orf2"/>
</dbReference>
<dbReference type="Proteomes" id="UP000001730">
    <property type="component" value="Chromosome 1"/>
</dbReference>
<name>B6EP13_ALISL</name>
<sequence length="118" mass="14069">MKMFVDISMIYLHKAPVDFRKGINGLSMIVEQQMVISPFSDALFVFCNRQNDKIKVLYWDRNGFCLWQKRLEEDKFTWPKKMTGATVSLTEEQWHWLLNGLDIDKMQPHKSIHYQSLN</sequence>
<reference evidence="1 2" key="1">
    <citation type="journal article" date="2008" name="BMC Genomics">
        <title>The genome sequence of the fish pathogen Aliivibrio salmonicida strain LFI1238 shows extensive evidence of gene decay.</title>
        <authorList>
            <person name="Hjerde E."/>
            <person name="Lorentzen M.S."/>
            <person name="Holden M.T."/>
            <person name="Seeger K."/>
            <person name="Paulsen S."/>
            <person name="Bason N."/>
            <person name="Churcher C."/>
            <person name="Harris D."/>
            <person name="Norbertczak H."/>
            <person name="Quail M.A."/>
            <person name="Sanders S."/>
            <person name="Thurston S."/>
            <person name="Parkhill J."/>
            <person name="Willassen N.P."/>
            <person name="Thomson N.R."/>
        </authorList>
    </citation>
    <scope>NUCLEOTIDE SEQUENCE [LARGE SCALE GENOMIC DNA]</scope>
    <source>
        <strain evidence="1 2">LFI1238</strain>
    </source>
</reference>